<accession>A0ABM9T6N6</accession>
<dbReference type="EMBL" id="CTRI01000027">
    <property type="protein sequence ID" value="CQR36031.1"/>
    <property type="molecule type" value="Genomic_DNA"/>
</dbReference>
<name>A0ABM9T6N6_THIA3</name>
<comment type="caution">
    <text evidence="1">The sequence shown here is derived from an EMBL/GenBank/DDBJ whole genome shotgun (WGS) entry which is preliminary data.</text>
</comment>
<evidence type="ECO:0000313" key="2">
    <source>
        <dbReference type="EMBL" id="CQR36031.1"/>
    </source>
</evidence>
<evidence type="ECO:0000313" key="1">
    <source>
        <dbReference type="EMBL" id="CQR34789.1"/>
    </source>
</evidence>
<sequence>MRTGTTGAIVKHHRRRSRAAVDPDISAVCLARARRQLGYRGLIGMQHGLLQQMVFEGLGQRFQAHPAQAHPLRQARAREVHAAAAVNLLLAVQRQVIVVLGQHHLRQQAGGGNAFVNELRWQGCSQHRLAAGAGILAADVPVHEETRGLAVELLADLLPDTAQGVALRAQAGVDLVAMLDARQLAGQGLAFGATFAWGGALRIGGAVLGLFLGLQQRLRLGVEELALRVQALAGLAEAPLLEARQLEAQGRNLGRLKFELGTLVRDLCTELRNDRARVLRRRIVAQGLEFVVVDGADHAEFSRAHARARIGSCPDRQTSGGLHHGNGAGGGVRGHALPRQPGGQPTPLLGTQVQRLTVLLRPGKPAFLQSARAQPDPRAIKDEHLQPGGAAVGKHVGMVALC</sequence>
<dbReference type="EMBL" id="CTRI01000026">
    <property type="protein sequence ID" value="CQR34789.1"/>
    <property type="molecule type" value="Genomic_DNA"/>
</dbReference>
<gene>
    <name evidence="1" type="ORF">THICB1_40052</name>
    <name evidence="2" type="ORF">THICB1_50333</name>
</gene>
<protein>
    <submittedName>
        <fullName evidence="1">Uncharacterized protein</fullName>
    </submittedName>
</protein>
<dbReference type="Proteomes" id="UP000078599">
    <property type="component" value="Unassembled WGS sequence"/>
</dbReference>
<organism evidence="1 3">
    <name type="scientific">Thiomonas arsenitoxydans (strain DSM 22701 / CIP 110005 / 3As)</name>
    <dbReference type="NCBI Taxonomy" id="426114"/>
    <lineage>
        <taxon>Bacteria</taxon>
        <taxon>Pseudomonadati</taxon>
        <taxon>Pseudomonadota</taxon>
        <taxon>Betaproteobacteria</taxon>
        <taxon>Burkholderiales</taxon>
        <taxon>Thiomonas</taxon>
    </lineage>
</organism>
<keyword evidence="3" id="KW-1185">Reference proteome</keyword>
<reference evidence="1 3" key="1">
    <citation type="submission" date="2015-03" db="EMBL/GenBank/DDBJ databases">
        <authorList>
            <person name="Regsiter A."/>
            <person name="william w."/>
        </authorList>
    </citation>
    <scope>NUCLEOTIDE SEQUENCE [LARGE SCALE GENOMIC DNA]</scope>
    <source>
        <strain evidence="1 3">CB1</strain>
    </source>
</reference>
<proteinExistence type="predicted"/>
<evidence type="ECO:0000313" key="3">
    <source>
        <dbReference type="Proteomes" id="UP000078599"/>
    </source>
</evidence>